<evidence type="ECO:0000259" key="5">
    <source>
        <dbReference type="SMART" id="SM00228"/>
    </source>
</evidence>
<accession>A0ABP8K839</accession>
<evidence type="ECO:0000256" key="4">
    <source>
        <dbReference type="SAM" id="MobiDB-lite"/>
    </source>
</evidence>
<feature type="region of interest" description="Disordered" evidence="4">
    <location>
        <begin position="1"/>
        <end position="21"/>
    </location>
</feature>
<evidence type="ECO:0000313" key="7">
    <source>
        <dbReference type="Proteomes" id="UP001500936"/>
    </source>
</evidence>
<dbReference type="InterPro" id="IPR009003">
    <property type="entry name" value="Peptidase_S1_PA"/>
</dbReference>
<gene>
    <name evidence="6" type="ORF">GCM10023187_17070</name>
</gene>
<evidence type="ECO:0000313" key="6">
    <source>
        <dbReference type="EMBL" id="GAA4402152.1"/>
    </source>
</evidence>
<dbReference type="SUPFAM" id="SSF50494">
    <property type="entry name" value="Trypsin-like serine proteases"/>
    <property type="match status" value="1"/>
</dbReference>
<reference evidence="7" key="1">
    <citation type="journal article" date="2019" name="Int. J. Syst. Evol. Microbiol.">
        <title>The Global Catalogue of Microorganisms (GCM) 10K type strain sequencing project: providing services to taxonomists for standard genome sequencing and annotation.</title>
        <authorList>
            <consortium name="The Broad Institute Genomics Platform"/>
            <consortium name="The Broad Institute Genome Sequencing Center for Infectious Disease"/>
            <person name="Wu L."/>
            <person name="Ma J."/>
        </authorList>
    </citation>
    <scope>NUCLEOTIDE SEQUENCE [LARGE SCALE GENOMIC DNA]</scope>
    <source>
        <strain evidence="7">JCM 17925</strain>
    </source>
</reference>
<sequence>METQFISFADTPPNSFGQADEDAPLLDAYSHTVVNVAKKVSPSVVQIKVSGRKAADQPDNRRRGRGDQGTGSGFIISSDGYLITNNHVVADAGKIDVALPDGREFEATLVGRDAATDIAVIKIYGEGLRGIRFADSKQVQVGQIAIAVGNPYGFQYSLTAGVVSALGRTLRSESGRMIDDIIQTDASLNPGNSGGPLVNSHGDVIGVNTAVILPAQGICFAVSSNLTALVAGKLIMHGRVRRGYLGIAGQLINLTERIKQYNQLPAKTGVLVASLEPDGVAYNTELQPGDIIVGFNNQPVATVDDLHRLLTEDTIGLRLPMTVLRQNLRTEVMVVPGELK</sequence>
<protein>
    <submittedName>
        <fullName evidence="6">Trypsin-like peptidase domain-containing protein</fullName>
    </submittedName>
</protein>
<comment type="caution">
    <text evidence="6">The sequence shown here is derived from an EMBL/GenBank/DDBJ whole genome shotgun (WGS) entry which is preliminary data.</text>
</comment>
<evidence type="ECO:0000256" key="3">
    <source>
        <dbReference type="ARBA" id="ARBA00022801"/>
    </source>
</evidence>
<keyword evidence="2" id="KW-0645">Protease</keyword>
<name>A0ABP8K839_9BACT</name>
<dbReference type="PRINTS" id="PR00834">
    <property type="entry name" value="PROTEASES2C"/>
</dbReference>
<comment type="similarity">
    <text evidence="1">Belongs to the peptidase S1C family.</text>
</comment>
<keyword evidence="3" id="KW-0378">Hydrolase</keyword>
<dbReference type="Pfam" id="PF13365">
    <property type="entry name" value="Trypsin_2"/>
    <property type="match status" value="1"/>
</dbReference>
<dbReference type="PANTHER" id="PTHR43343">
    <property type="entry name" value="PEPTIDASE S12"/>
    <property type="match status" value="1"/>
</dbReference>
<dbReference type="InterPro" id="IPR043504">
    <property type="entry name" value="Peptidase_S1_PA_chymotrypsin"/>
</dbReference>
<dbReference type="Pfam" id="PF17820">
    <property type="entry name" value="PDZ_6"/>
    <property type="match status" value="1"/>
</dbReference>
<evidence type="ECO:0000256" key="2">
    <source>
        <dbReference type="ARBA" id="ARBA00022670"/>
    </source>
</evidence>
<evidence type="ECO:0000256" key="1">
    <source>
        <dbReference type="ARBA" id="ARBA00010541"/>
    </source>
</evidence>
<keyword evidence="7" id="KW-1185">Reference proteome</keyword>
<dbReference type="InterPro" id="IPR001940">
    <property type="entry name" value="Peptidase_S1C"/>
</dbReference>
<dbReference type="InterPro" id="IPR001478">
    <property type="entry name" value="PDZ"/>
</dbReference>
<dbReference type="SMART" id="SM00228">
    <property type="entry name" value="PDZ"/>
    <property type="match status" value="1"/>
</dbReference>
<dbReference type="PANTHER" id="PTHR43343:SF3">
    <property type="entry name" value="PROTEASE DO-LIKE 8, CHLOROPLASTIC"/>
    <property type="match status" value="1"/>
</dbReference>
<feature type="region of interest" description="Disordered" evidence="4">
    <location>
        <begin position="49"/>
        <end position="72"/>
    </location>
</feature>
<organism evidence="6 7">
    <name type="scientific">Nibrella viscosa</name>
    <dbReference type="NCBI Taxonomy" id="1084524"/>
    <lineage>
        <taxon>Bacteria</taxon>
        <taxon>Pseudomonadati</taxon>
        <taxon>Bacteroidota</taxon>
        <taxon>Cytophagia</taxon>
        <taxon>Cytophagales</taxon>
        <taxon>Spirosomataceae</taxon>
        <taxon>Nibrella</taxon>
    </lineage>
</organism>
<dbReference type="InterPro" id="IPR051201">
    <property type="entry name" value="Chloro_Bact_Ser_Proteases"/>
</dbReference>
<proteinExistence type="inferred from homology"/>
<dbReference type="Proteomes" id="UP001500936">
    <property type="component" value="Unassembled WGS sequence"/>
</dbReference>
<dbReference type="Gene3D" id="2.30.42.10">
    <property type="match status" value="1"/>
</dbReference>
<dbReference type="RefSeq" id="WP_345265939.1">
    <property type="nucleotide sequence ID" value="NZ_BAABHB010000002.1"/>
</dbReference>
<feature type="domain" description="PDZ" evidence="5">
    <location>
        <begin position="243"/>
        <end position="327"/>
    </location>
</feature>
<dbReference type="SUPFAM" id="SSF50156">
    <property type="entry name" value="PDZ domain-like"/>
    <property type="match status" value="1"/>
</dbReference>
<feature type="compositionally biased region" description="Polar residues" evidence="4">
    <location>
        <begin position="1"/>
        <end position="17"/>
    </location>
</feature>
<dbReference type="InterPro" id="IPR036034">
    <property type="entry name" value="PDZ_sf"/>
</dbReference>
<dbReference type="InterPro" id="IPR041489">
    <property type="entry name" value="PDZ_6"/>
</dbReference>
<dbReference type="EMBL" id="BAABHB010000002">
    <property type="protein sequence ID" value="GAA4402152.1"/>
    <property type="molecule type" value="Genomic_DNA"/>
</dbReference>
<dbReference type="Gene3D" id="2.40.10.10">
    <property type="entry name" value="Trypsin-like serine proteases"/>
    <property type="match status" value="2"/>
</dbReference>